<keyword evidence="2" id="KW-1185">Reference proteome</keyword>
<feature type="non-terminal residue" evidence="1">
    <location>
        <position position="40"/>
    </location>
</feature>
<evidence type="ECO:0000313" key="1">
    <source>
        <dbReference type="EMBL" id="MCI94378.1"/>
    </source>
</evidence>
<reference evidence="1 2" key="1">
    <citation type="journal article" date="2018" name="Front. Plant Sci.">
        <title>Red Clover (Trifolium pratense) and Zigzag Clover (T. medium) - A Picture of Genomic Similarities and Differences.</title>
        <authorList>
            <person name="Dluhosova J."/>
            <person name="Istvanek J."/>
            <person name="Nedelnik J."/>
            <person name="Repkova J."/>
        </authorList>
    </citation>
    <scope>NUCLEOTIDE SEQUENCE [LARGE SCALE GENOMIC DNA]</scope>
    <source>
        <strain evidence="2">cv. 10/8</strain>
        <tissue evidence="1">Leaf</tissue>
    </source>
</reference>
<accession>A0A392W157</accession>
<sequence>MYTDEEKNAAAINYLKNRAADREEPFTEVVFKGNKKKGKP</sequence>
<comment type="caution">
    <text evidence="1">The sequence shown here is derived from an EMBL/GenBank/DDBJ whole genome shotgun (WGS) entry which is preliminary data.</text>
</comment>
<name>A0A392W157_9FABA</name>
<dbReference type="EMBL" id="LXQA011354647">
    <property type="protein sequence ID" value="MCI94378.1"/>
    <property type="molecule type" value="Genomic_DNA"/>
</dbReference>
<organism evidence="1 2">
    <name type="scientific">Trifolium medium</name>
    <dbReference type="NCBI Taxonomy" id="97028"/>
    <lineage>
        <taxon>Eukaryota</taxon>
        <taxon>Viridiplantae</taxon>
        <taxon>Streptophyta</taxon>
        <taxon>Embryophyta</taxon>
        <taxon>Tracheophyta</taxon>
        <taxon>Spermatophyta</taxon>
        <taxon>Magnoliopsida</taxon>
        <taxon>eudicotyledons</taxon>
        <taxon>Gunneridae</taxon>
        <taxon>Pentapetalae</taxon>
        <taxon>rosids</taxon>
        <taxon>fabids</taxon>
        <taxon>Fabales</taxon>
        <taxon>Fabaceae</taxon>
        <taxon>Papilionoideae</taxon>
        <taxon>50 kb inversion clade</taxon>
        <taxon>NPAAA clade</taxon>
        <taxon>Hologalegina</taxon>
        <taxon>IRL clade</taxon>
        <taxon>Trifolieae</taxon>
        <taxon>Trifolium</taxon>
    </lineage>
</organism>
<dbReference type="Proteomes" id="UP000265520">
    <property type="component" value="Unassembled WGS sequence"/>
</dbReference>
<proteinExistence type="predicted"/>
<evidence type="ECO:0000313" key="2">
    <source>
        <dbReference type="Proteomes" id="UP000265520"/>
    </source>
</evidence>
<protein>
    <submittedName>
        <fullName evidence="1">Uncharacterized protein</fullName>
    </submittedName>
</protein>
<dbReference type="AlphaFoldDB" id="A0A392W157"/>